<dbReference type="InterPro" id="IPR029044">
    <property type="entry name" value="Nucleotide-diphossugar_trans"/>
</dbReference>
<dbReference type="Proteomes" id="UP000286848">
    <property type="component" value="Unassembled WGS sequence"/>
</dbReference>
<gene>
    <name evidence="4" type="ORF">LFYK43_07610</name>
</gene>
<dbReference type="CDD" id="cd04194">
    <property type="entry name" value="GT8_A4GalT_like"/>
    <property type="match status" value="1"/>
</dbReference>
<proteinExistence type="predicted"/>
<dbReference type="EMBL" id="BFFP01000008">
    <property type="protein sequence ID" value="GBG94302.1"/>
    <property type="molecule type" value="Genomic_DNA"/>
</dbReference>
<dbReference type="InterPro" id="IPR050748">
    <property type="entry name" value="Glycosyltrans_8_dom-fam"/>
</dbReference>
<dbReference type="InterPro" id="IPR002495">
    <property type="entry name" value="Glyco_trans_8"/>
</dbReference>
<dbReference type="PANTHER" id="PTHR13778:SF47">
    <property type="entry name" value="LIPOPOLYSACCHARIDE 1,3-GALACTOSYLTRANSFERASE"/>
    <property type="match status" value="1"/>
</dbReference>
<keyword evidence="1" id="KW-0328">Glycosyltransferase</keyword>
<organism evidence="4 5">
    <name type="scientific">Ligilactobacillus salitolerans</name>
    <dbReference type="NCBI Taxonomy" id="1808352"/>
    <lineage>
        <taxon>Bacteria</taxon>
        <taxon>Bacillati</taxon>
        <taxon>Bacillota</taxon>
        <taxon>Bacilli</taxon>
        <taxon>Lactobacillales</taxon>
        <taxon>Lactobacillaceae</taxon>
        <taxon>Ligilactobacillus</taxon>
    </lineage>
</organism>
<evidence type="ECO:0000256" key="3">
    <source>
        <dbReference type="ARBA" id="ARBA00022723"/>
    </source>
</evidence>
<accession>A0A401IRZ0</accession>
<keyword evidence="2" id="KW-0808">Transferase</keyword>
<dbReference type="PANTHER" id="PTHR13778">
    <property type="entry name" value="GLYCOSYLTRANSFERASE 8 DOMAIN-CONTAINING PROTEIN"/>
    <property type="match status" value="1"/>
</dbReference>
<dbReference type="Gene3D" id="3.90.550.10">
    <property type="entry name" value="Spore Coat Polysaccharide Biosynthesis Protein SpsA, Chain A"/>
    <property type="match status" value="1"/>
</dbReference>
<dbReference type="Pfam" id="PF01501">
    <property type="entry name" value="Glyco_transf_8"/>
    <property type="match status" value="1"/>
</dbReference>
<keyword evidence="3" id="KW-0479">Metal-binding</keyword>
<sequence>MIEIGSTTDSAFTEVLLTSYVSLLENNPQEKFSFHIIDDHLSEQDRQRLQKLVKVYPNCARVAFLGSDFAELYHGANVKSPRSLIKENTYYRFELPRLVEQPRVLYLDCDMICRGNLSEMFHADLHGQIIGAVESQMYVDRLKILGVPHEIPRYFNAGLLLIDRKKWLDSQITEKARVFMRSHADALDFQDQDTLNAVLADHWQPLPPKFNVQSPLMRHEKQSPNAQERQLAAAALQDPVLIHYTGFSKPWVTEGEYVSSWRAEYYKYHQIMQEKGLDQD</sequence>
<evidence type="ECO:0000256" key="1">
    <source>
        <dbReference type="ARBA" id="ARBA00022676"/>
    </source>
</evidence>
<evidence type="ECO:0000256" key="2">
    <source>
        <dbReference type="ARBA" id="ARBA00022679"/>
    </source>
</evidence>
<dbReference type="SUPFAM" id="SSF53448">
    <property type="entry name" value="Nucleotide-diphospho-sugar transferases"/>
    <property type="match status" value="1"/>
</dbReference>
<name>A0A401IRZ0_9LACO</name>
<keyword evidence="5" id="KW-1185">Reference proteome</keyword>
<dbReference type="RefSeq" id="WP_124975573.1">
    <property type="nucleotide sequence ID" value="NZ_BFFP01000008.1"/>
</dbReference>
<comment type="caution">
    <text evidence="4">The sequence shown here is derived from an EMBL/GenBank/DDBJ whole genome shotgun (WGS) entry which is preliminary data.</text>
</comment>
<dbReference type="OrthoDB" id="796510at2"/>
<dbReference type="GO" id="GO:0016757">
    <property type="term" value="F:glycosyltransferase activity"/>
    <property type="evidence" value="ECO:0007669"/>
    <property type="project" value="UniProtKB-KW"/>
</dbReference>
<dbReference type="AlphaFoldDB" id="A0A401IRZ0"/>
<protein>
    <submittedName>
        <fullName evidence="4">Universal stress protein A</fullName>
    </submittedName>
</protein>
<dbReference type="GO" id="GO:0046872">
    <property type="term" value="F:metal ion binding"/>
    <property type="evidence" value="ECO:0007669"/>
    <property type="project" value="UniProtKB-KW"/>
</dbReference>
<reference evidence="4 5" key="1">
    <citation type="journal article" date="2019" name="Int. J. Syst. Evol. Microbiol.">
        <title>Lactobacillus salitolerans sp. nov., a novel lactic acid bacterium isolated from spent mushroom substrates.</title>
        <authorList>
            <person name="Tohno M."/>
            <person name="Tanizawa Y."/>
            <person name="Kojima Y."/>
            <person name="Sakamoto M."/>
            <person name="Nakamura Y."/>
            <person name="Ohkuma M."/>
            <person name="Kobayashi H."/>
        </authorList>
    </citation>
    <scope>NUCLEOTIDE SEQUENCE [LARGE SCALE GENOMIC DNA]</scope>
    <source>
        <strain evidence="4 5">YK43</strain>
    </source>
</reference>
<evidence type="ECO:0000313" key="5">
    <source>
        <dbReference type="Proteomes" id="UP000286848"/>
    </source>
</evidence>
<evidence type="ECO:0000313" key="4">
    <source>
        <dbReference type="EMBL" id="GBG94302.1"/>
    </source>
</evidence>